<dbReference type="Gene3D" id="1.10.150.20">
    <property type="entry name" value="5' to 3' exonuclease, C-terminal subdomain"/>
    <property type="match status" value="1"/>
</dbReference>
<dbReference type="GO" id="GO:0003887">
    <property type="term" value="F:DNA-directed DNA polymerase activity"/>
    <property type="evidence" value="ECO:0007669"/>
    <property type="project" value="UniProtKB-UniRule"/>
</dbReference>
<feature type="domain" description="BRCT" evidence="14">
    <location>
        <begin position="1"/>
        <end position="69"/>
    </location>
</feature>
<name>A0A813KGC1_POLGL</name>
<dbReference type="GO" id="GO:0005634">
    <property type="term" value="C:nucleus"/>
    <property type="evidence" value="ECO:0007669"/>
    <property type="project" value="UniProtKB-SubCell"/>
</dbReference>
<feature type="compositionally biased region" description="Basic and acidic residues" evidence="13">
    <location>
        <begin position="65"/>
        <end position="82"/>
    </location>
</feature>
<dbReference type="SUPFAM" id="SSF81301">
    <property type="entry name" value="Nucleotidyltransferase"/>
    <property type="match status" value="1"/>
</dbReference>
<accession>A0A813KGC1</accession>
<dbReference type="Gene3D" id="3.40.50.10190">
    <property type="entry name" value="BRCT domain"/>
    <property type="match status" value="1"/>
</dbReference>
<reference evidence="15" key="1">
    <citation type="submission" date="2021-02" db="EMBL/GenBank/DDBJ databases">
        <authorList>
            <person name="Dougan E. K."/>
            <person name="Rhodes N."/>
            <person name="Thang M."/>
            <person name="Chan C."/>
        </authorList>
    </citation>
    <scope>NUCLEOTIDE SEQUENCE</scope>
</reference>
<protein>
    <recommendedName>
        <fullName evidence="12">DNA polymerase</fullName>
        <ecNumber evidence="12">2.7.7.7</ecNumber>
    </recommendedName>
</protein>
<feature type="non-terminal residue" evidence="15">
    <location>
        <position position="1"/>
    </location>
</feature>
<dbReference type="Gene3D" id="3.30.210.10">
    <property type="entry name" value="DNA polymerase, thumb domain"/>
    <property type="match status" value="1"/>
</dbReference>
<gene>
    <name evidence="15" type="ORF">PGLA2088_LOCUS31366</name>
</gene>
<keyword evidence="6 12" id="KW-0227">DNA damage</keyword>
<evidence type="ECO:0000313" key="16">
    <source>
        <dbReference type="Proteomes" id="UP000626109"/>
    </source>
</evidence>
<dbReference type="CDD" id="cd00141">
    <property type="entry name" value="NT_POLXc"/>
    <property type="match status" value="1"/>
</dbReference>
<evidence type="ECO:0000256" key="9">
    <source>
        <dbReference type="ARBA" id="ARBA00023239"/>
    </source>
</evidence>
<dbReference type="InterPro" id="IPR002054">
    <property type="entry name" value="DNA-dir_DNA_pol_X"/>
</dbReference>
<feature type="region of interest" description="Disordered" evidence="13">
    <location>
        <begin position="519"/>
        <end position="543"/>
    </location>
</feature>
<comment type="catalytic activity">
    <reaction evidence="10 12">
        <text>DNA(n) + a 2'-deoxyribonucleoside 5'-triphosphate = DNA(n+1) + diphosphate</text>
        <dbReference type="Rhea" id="RHEA:22508"/>
        <dbReference type="Rhea" id="RHEA-COMP:17339"/>
        <dbReference type="Rhea" id="RHEA-COMP:17340"/>
        <dbReference type="ChEBI" id="CHEBI:33019"/>
        <dbReference type="ChEBI" id="CHEBI:61560"/>
        <dbReference type="ChEBI" id="CHEBI:173112"/>
        <dbReference type="EC" id="2.7.7.7"/>
    </reaction>
</comment>
<evidence type="ECO:0000313" key="15">
    <source>
        <dbReference type="EMBL" id="CAE8699925.1"/>
    </source>
</evidence>
<keyword evidence="12" id="KW-0539">Nucleus</keyword>
<feature type="active site" description="Nucleophile; Schiff-base intermediate with DNA; for 5'-dRP lyase activity" evidence="11">
    <location>
        <position position="215"/>
    </location>
</feature>
<comment type="function">
    <text evidence="12">DNA polymerase that functions in several pathways of DNA repair. Involved in base excision repair (BER) responsible for repair of lesions that give rise to abasic (AP) sites in DNA. Also contributes to DNA double-strand break repair by non-homologous end joining and homologous recombination. Has both template-dependent and template-independent (terminal transferase) DNA polymerase activities. Has also a 5'-deoxyribose-5-phosphate lyase (dRP lyase) activity.</text>
</comment>
<feature type="compositionally biased region" description="Low complexity" evidence="13">
    <location>
        <begin position="131"/>
        <end position="141"/>
    </location>
</feature>
<keyword evidence="2" id="KW-0237">DNA synthesis</keyword>
<dbReference type="InterPro" id="IPR036420">
    <property type="entry name" value="BRCT_dom_sf"/>
</dbReference>
<dbReference type="AlphaFoldDB" id="A0A813KGC1"/>
<dbReference type="PRINTS" id="PR00870">
    <property type="entry name" value="DNAPOLXBETA"/>
</dbReference>
<dbReference type="GO" id="GO:0016829">
    <property type="term" value="F:lyase activity"/>
    <property type="evidence" value="ECO:0007669"/>
    <property type="project" value="UniProtKB-KW"/>
</dbReference>
<dbReference type="SUPFAM" id="SSF47802">
    <property type="entry name" value="DNA polymerase beta, N-terminal domain-like"/>
    <property type="match status" value="1"/>
</dbReference>
<dbReference type="EC" id="2.7.7.7" evidence="12"/>
<keyword evidence="8 12" id="KW-0234">DNA repair</keyword>
<dbReference type="InterPro" id="IPR001357">
    <property type="entry name" value="BRCT_dom"/>
</dbReference>
<dbReference type="InterPro" id="IPR002008">
    <property type="entry name" value="DNA_pol_X_beta-like"/>
</dbReference>
<dbReference type="Pfam" id="PF14792">
    <property type="entry name" value="DNA_pol_B_palm"/>
    <property type="match status" value="1"/>
</dbReference>
<evidence type="ECO:0000256" key="12">
    <source>
        <dbReference type="RuleBase" id="RU366014"/>
    </source>
</evidence>
<dbReference type="GO" id="GO:0003677">
    <property type="term" value="F:DNA binding"/>
    <property type="evidence" value="ECO:0007669"/>
    <property type="project" value="UniProtKB-UniRule"/>
</dbReference>
<dbReference type="InterPro" id="IPR028207">
    <property type="entry name" value="DNA_pol_B_palm_palm"/>
</dbReference>
<dbReference type="InterPro" id="IPR018944">
    <property type="entry name" value="DNA_pol_lambd_fingers_domain"/>
</dbReference>
<keyword evidence="9" id="KW-0456">Lyase</keyword>
<dbReference type="Proteomes" id="UP000626109">
    <property type="component" value="Unassembled WGS sequence"/>
</dbReference>
<keyword evidence="3 12" id="KW-0808">Transferase</keyword>
<comment type="cofactor">
    <cofactor evidence="1">
        <name>Mn(2+)</name>
        <dbReference type="ChEBI" id="CHEBI:29035"/>
    </cofactor>
</comment>
<evidence type="ECO:0000256" key="13">
    <source>
        <dbReference type="SAM" id="MobiDB-lite"/>
    </source>
</evidence>
<organism evidence="15 16">
    <name type="scientific">Polarella glacialis</name>
    <name type="common">Dinoflagellate</name>
    <dbReference type="NCBI Taxonomy" id="89957"/>
    <lineage>
        <taxon>Eukaryota</taxon>
        <taxon>Sar</taxon>
        <taxon>Alveolata</taxon>
        <taxon>Dinophyceae</taxon>
        <taxon>Suessiales</taxon>
        <taxon>Suessiaceae</taxon>
        <taxon>Polarella</taxon>
    </lineage>
</organism>
<comment type="subcellular location">
    <subcellularLocation>
        <location evidence="12">Nucleus</location>
    </subcellularLocation>
</comment>
<evidence type="ECO:0000256" key="8">
    <source>
        <dbReference type="ARBA" id="ARBA00023204"/>
    </source>
</evidence>
<dbReference type="SUPFAM" id="SSF52113">
    <property type="entry name" value="BRCT domain"/>
    <property type="match status" value="1"/>
</dbReference>
<dbReference type="InterPro" id="IPR029398">
    <property type="entry name" value="PolB_thumb"/>
</dbReference>
<evidence type="ECO:0000256" key="11">
    <source>
        <dbReference type="PIRSR" id="PIRSR622312-50"/>
    </source>
</evidence>
<sequence length="543" mass="58799">RKVLSDVATRLGGVVRDTLKEDVTHVILGEGVPREALTKMCCEPLVVTAAWLSRCALDGNRVREDDFKPPSDADSKVHDSPQKLKRRRSNENSSQEAGADSAPRSGSSAAGGPEQFTAQDPGPGKSLLSSTPTTTATPTTTEQSLSSGEGEAGVDNSGIASGLRELADAYAARGERWRSFQLMKAERLVRSWPEPLRRPEDIDRVSGLGPKTKEKCKELLETGSLQRLNSLKSDESTHVLLEFMEVHGVGEAVAHSWYASGCRSLEDVRQRQDDLGLSRVQRLGLKYVEDFRQKIPLAEAELIVAAILDAAKATFGSDSVEIYPCGSLRRGNVTAVGDVDVLLVPREGYSGAPWHMHSLLETLKLRGLLVEDLGGHHSSTASEEDSETCLGVLRLLPQTGSDAQAWLNRRVDIILCRREHLPIVLLLWTGSGLFLRELHKLANLRGLHIGRTTLSTCVPGCPSTQVIVSSEEEVFAALGLQYRPPSARELDADFVRELQAARAQAAEGRLKAATLETHADPPGELLTSSAAAILPPVEVDDSD</sequence>
<dbReference type="PANTHER" id="PTHR11276">
    <property type="entry name" value="DNA POLYMERASE TYPE-X FAMILY MEMBER"/>
    <property type="match status" value="1"/>
</dbReference>
<dbReference type="InterPro" id="IPR043519">
    <property type="entry name" value="NT_sf"/>
</dbReference>
<dbReference type="InterPro" id="IPR027421">
    <property type="entry name" value="DNA_pol_lamdba_lyase_dom_sf"/>
</dbReference>
<evidence type="ECO:0000256" key="4">
    <source>
        <dbReference type="ARBA" id="ARBA00022695"/>
    </source>
</evidence>
<dbReference type="Pfam" id="PF14791">
    <property type="entry name" value="DNA_pol_B_thumb"/>
    <property type="match status" value="1"/>
</dbReference>
<evidence type="ECO:0000256" key="7">
    <source>
        <dbReference type="ARBA" id="ARBA00022932"/>
    </source>
</evidence>
<comment type="similarity">
    <text evidence="12">Belongs to the DNA polymerase type-X family.</text>
</comment>
<evidence type="ECO:0000256" key="3">
    <source>
        <dbReference type="ARBA" id="ARBA00022679"/>
    </source>
</evidence>
<keyword evidence="7 12" id="KW-0239">DNA-directed DNA polymerase</keyword>
<dbReference type="GO" id="GO:0046872">
    <property type="term" value="F:metal ion binding"/>
    <property type="evidence" value="ECO:0007669"/>
    <property type="project" value="UniProtKB-UniRule"/>
</dbReference>
<evidence type="ECO:0000256" key="5">
    <source>
        <dbReference type="ARBA" id="ARBA00022705"/>
    </source>
</evidence>
<evidence type="ECO:0000256" key="2">
    <source>
        <dbReference type="ARBA" id="ARBA00022634"/>
    </source>
</evidence>
<dbReference type="Pfam" id="PF14716">
    <property type="entry name" value="HHH_8"/>
    <property type="match status" value="1"/>
</dbReference>
<feature type="region of interest" description="Disordered" evidence="13">
    <location>
        <begin position="65"/>
        <end position="157"/>
    </location>
</feature>
<dbReference type="PANTHER" id="PTHR11276:SF28">
    <property type="entry name" value="DNA POLYMERASE LAMBDA"/>
    <property type="match status" value="1"/>
</dbReference>
<keyword evidence="5" id="KW-0235">DNA replication</keyword>
<evidence type="ECO:0000256" key="1">
    <source>
        <dbReference type="ARBA" id="ARBA00001936"/>
    </source>
</evidence>
<evidence type="ECO:0000256" key="6">
    <source>
        <dbReference type="ARBA" id="ARBA00022763"/>
    </source>
</evidence>
<dbReference type="PROSITE" id="PS50172">
    <property type="entry name" value="BRCT"/>
    <property type="match status" value="1"/>
</dbReference>
<evidence type="ECO:0000259" key="14">
    <source>
        <dbReference type="PROSITE" id="PS50172"/>
    </source>
</evidence>
<dbReference type="InterPro" id="IPR037160">
    <property type="entry name" value="DNA_Pol_thumb_sf"/>
</dbReference>
<dbReference type="EMBL" id="CAJNNW010029345">
    <property type="protein sequence ID" value="CAE8699925.1"/>
    <property type="molecule type" value="Genomic_DNA"/>
</dbReference>
<keyword evidence="4 12" id="KW-0548">Nucleotidyltransferase</keyword>
<dbReference type="Pfam" id="PF10391">
    <property type="entry name" value="DNA_pol_lambd_f"/>
    <property type="match status" value="1"/>
</dbReference>
<feature type="compositionally biased region" description="Low complexity" evidence="13">
    <location>
        <begin position="97"/>
        <end position="112"/>
    </location>
</feature>
<dbReference type="GO" id="GO:0006303">
    <property type="term" value="P:double-strand break repair via nonhomologous end joining"/>
    <property type="evidence" value="ECO:0007669"/>
    <property type="project" value="TreeGrafter"/>
</dbReference>
<dbReference type="SMART" id="SM00483">
    <property type="entry name" value="POLXc"/>
    <property type="match status" value="1"/>
</dbReference>
<dbReference type="Gene3D" id="1.10.150.110">
    <property type="entry name" value="DNA polymerase beta, N-terminal domain-like"/>
    <property type="match status" value="1"/>
</dbReference>
<dbReference type="InterPro" id="IPR022312">
    <property type="entry name" value="DNA_pol_X"/>
</dbReference>
<dbReference type="SUPFAM" id="SSF81585">
    <property type="entry name" value="PsbU/PolX domain-like"/>
    <property type="match status" value="1"/>
</dbReference>
<evidence type="ECO:0000256" key="10">
    <source>
        <dbReference type="ARBA" id="ARBA00049244"/>
    </source>
</evidence>
<comment type="caution">
    <text evidence="15">The sequence shown here is derived from an EMBL/GenBank/DDBJ whole genome shotgun (WGS) entry which is preliminary data.</text>
</comment>
<dbReference type="Gene3D" id="3.30.460.10">
    <property type="entry name" value="Beta Polymerase, domain 2"/>
    <property type="match status" value="1"/>
</dbReference>
<dbReference type="PRINTS" id="PR00869">
    <property type="entry name" value="DNAPOLX"/>
</dbReference>
<proteinExistence type="inferred from homology"/>
<dbReference type="InterPro" id="IPR010996">
    <property type="entry name" value="HHH_MUS81"/>
</dbReference>